<feature type="region of interest" description="Disordered" evidence="1">
    <location>
        <begin position="1"/>
        <end position="29"/>
    </location>
</feature>
<sequence>MSTHGTRARGFYGGSRIFGRERDGDAEPPCQRSVASYHPILKSCQWLAAEIHPVISHSQLLGSEFLLLDPTIPVCRVRIS</sequence>
<dbReference type="AlphaFoldDB" id="A0A0C9X3E5"/>
<gene>
    <name evidence="2" type="ORF">K443DRAFT_673958</name>
</gene>
<evidence type="ECO:0000313" key="3">
    <source>
        <dbReference type="Proteomes" id="UP000054477"/>
    </source>
</evidence>
<name>A0A0C9X3E5_9AGAR</name>
<protein>
    <submittedName>
        <fullName evidence="2">Uncharacterized protein</fullName>
    </submittedName>
</protein>
<dbReference type="EMBL" id="KN838551">
    <property type="protein sequence ID" value="KIK06675.1"/>
    <property type="molecule type" value="Genomic_DNA"/>
</dbReference>
<evidence type="ECO:0000313" key="2">
    <source>
        <dbReference type="EMBL" id="KIK06675.1"/>
    </source>
</evidence>
<dbReference type="HOGENOM" id="CLU_2590116_0_0_1"/>
<evidence type="ECO:0000256" key="1">
    <source>
        <dbReference type="SAM" id="MobiDB-lite"/>
    </source>
</evidence>
<reference evidence="3" key="2">
    <citation type="submission" date="2015-01" db="EMBL/GenBank/DDBJ databases">
        <title>Evolutionary Origins and Diversification of the Mycorrhizal Mutualists.</title>
        <authorList>
            <consortium name="DOE Joint Genome Institute"/>
            <consortium name="Mycorrhizal Genomics Consortium"/>
            <person name="Kohler A."/>
            <person name="Kuo A."/>
            <person name="Nagy L.G."/>
            <person name="Floudas D."/>
            <person name="Copeland A."/>
            <person name="Barry K.W."/>
            <person name="Cichocki N."/>
            <person name="Veneault-Fourrey C."/>
            <person name="LaButti K."/>
            <person name="Lindquist E.A."/>
            <person name="Lipzen A."/>
            <person name="Lundell T."/>
            <person name="Morin E."/>
            <person name="Murat C."/>
            <person name="Riley R."/>
            <person name="Ohm R."/>
            <person name="Sun H."/>
            <person name="Tunlid A."/>
            <person name="Henrissat B."/>
            <person name="Grigoriev I.V."/>
            <person name="Hibbett D.S."/>
            <person name="Martin F."/>
        </authorList>
    </citation>
    <scope>NUCLEOTIDE SEQUENCE [LARGE SCALE GENOMIC DNA]</scope>
    <source>
        <strain evidence="3">LaAM-08-1</strain>
    </source>
</reference>
<proteinExistence type="predicted"/>
<accession>A0A0C9X3E5</accession>
<organism evidence="2 3">
    <name type="scientific">Laccaria amethystina LaAM-08-1</name>
    <dbReference type="NCBI Taxonomy" id="1095629"/>
    <lineage>
        <taxon>Eukaryota</taxon>
        <taxon>Fungi</taxon>
        <taxon>Dikarya</taxon>
        <taxon>Basidiomycota</taxon>
        <taxon>Agaricomycotina</taxon>
        <taxon>Agaricomycetes</taxon>
        <taxon>Agaricomycetidae</taxon>
        <taxon>Agaricales</taxon>
        <taxon>Agaricineae</taxon>
        <taxon>Hydnangiaceae</taxon>
        <taxon>Laccaria</taxon>
    </lineage>
</organism>
<reference evidence="2 3" key="1">
    <citation type="submission" date="2014-04" db="EMBL/GenBank/DDBJ databases">
        <authorList>
            <consortium name="DOE Joint Genome Institute"/>
            <person name="Kuo A."/>
            <person name="Kohler A."/>
            <person name="Nagy L.G."/>
            <person name="Floudas D."/>
            <person name="Copeland A."/>
            <person name="Barry K.W."/>
            <person name="Cichocki N."/>
            <person name="Veneault-Fourrey C."/>
            <person name="LaButti K."/>
            <person name="Lindquist E.A."/>
            <person name="Lipzen A."/>
            <person name="Lundell T."/>
            <person name="Morin E."/>
            <person name="Murat C."/>
            <person name="Sun H."/>
            <person name="Tunlid A."/>
            <person name="Henrissat B."/>
            <person name="Grigoriev I.V."/>
            <person name="Hibbett D.S."/>
            <person name="Martin F."/>
            <person name="Nordberg H.P."/>
            <person name="Cantor M.N."/>
            <person name="Hua S.X."/>
        </authorList>
    </citation>
    <scope>NUCLEOTIDE SEQUENCE [LARGE SCALE GENOMIC DNA]</scope>
    <source>
        <strain evidence="2 3">LaAM-08-1</strain>
    </source>
</reference>
<keyword evidence="3" id="KW-1185">Reference proteome</keyword>
<dbReference type="Proteomes" id="UP000054477">
    <property type="component" value="Unassembled WGS sequence"/>
</dbReference>